<dbReference type="HOGENOM" id="CLU_1414335_0_0_6"/>
<reference evidence="1 3" key="1">
    <citation type="journal article" date="2006" name="Genome Res.">
        <title>Massive genome erosion and functional adaptations provide insights into the symbiotic lifestyle of Sodalis glossinidius in the tsetse host.</title>
        <authorList>
            <person name="Toh H."/>
            <person name="Weiss B.L."/>
            <person name="Perkin S.A.H."/>
            <person name="Yamashita A."/>
            <person name="Oshima K."/>
            <person name="Hattori M."/>
            <person name="Aksoy S."/>
        </authorList>
    </citation>
    <scope>NUCLEOTIDE SEQUENCE [LARGE SCALE GENOMIC DNA]</scope>
    <source>
        <strain evidence="3">morsitans</strain>
        <strain evidence="1">Morsitans</strain>
    </source>
</reference>
<dbReference type="AlphaFoldDB" id="Q2NWF5"/>
<protein>
    <submittedName>
        <fullName evidence="1">Phage tail tube protein</fullName>
    </submittedName>
</protein>
<dbReference type="EMBL" id="AP008232">
    <property type="protein sequence ID" value="BAE73520.1"/>
    <property type="molecule type" value="Genomic_DNA"/>
</dbReference>
<dbReference type="Proteomes" id="UP000245838">
    <property type="component" value="Chromosome sggmmb4_Chromosome"/>
</dbReference>
<reference evidence="2 4" key="2">
    <citation type="submission" date="2015-05" db="EMBL/GenBank/DDBJ databases">
        <authorList>
            <person name="Goodhead I."/>
        </authorList>
    </citation>
    <scope>NUCLEOTIDE SEQUENCE [LARGE SCALE GENOMIC DNA]</scope>
    <source>
        <strain evidence="2">B4</strain>
        <strain evidence="4">morsitans</strain>
    </source>
</reference>
<evidence type="ECO:0000313" key="4">
    <source>
        <dbReference type="Proteomes" id="UP000245838"/>
    </source>
</evidence>
<dbReference type="KEGG" id="sgl:SG0245"/>
<dbReference type="InterPro" id="IPR019708">
    <property type="entry name" value="Phage_HP1_Orf24"/>
</dbReference>
<dbReference type="Pfam" id="PF10772">
    <property type="entry name" value="Phage_HP1_Orf24"/>
    <property type="match status" value="1"/>
</dbReference>
<evidence type="ECO:0000313" key="2">
    <source>
        <dbReference type="EMBL" id="CRL43888.1"/>
    </source>
</evidence>
<organism evidence="1 3">
    <name type="scientific">Sodalis glossinidius (strain morsitans)</name>
    <dbReference type="NCBI Taxonomy" id="343509"/>
    <lineage>
        <taxon>Bacteria</taxon>
        <taxon>Pseudomonadati</taxon>
        <taxon>Pseudomonadota</taxon>
        <taxon>Gammaproteobacteria</taxon>
        <taxon>Enterobacterales</taxon>
        <taxon>Bruguierivoracaceae</taxon>
        <taxon>Sodalis</taxon>
    </lineage>
</organism>
<proteinExistence type="predicted"/>
<gene>
    <name evidence="1" type="ordered locus">SG0245</name>
    <name evidence="2" type="ORF">SGGMMB4_00614</name>
</gene>
<dbReference type="EMBL" id="LN854557">
    <property type="protein sequence ID" value="CRL43888.1"/>
    <property type="molecule type" value="Genomic_DNA"/>
</dbReference>
<dbReference type="OrthoDB" id="6104125at2"/>
<dbReference type="eggNOG" id="ENOG502ZBYB">
    <property type="taxonomic scope" value="Bacteria"/>
</dbReference>
<evidence type="ECO:0000313" key="3">
    <source>
        <dbReference type="Proteomes" id="UP000001932"/>
    </source>
</evidence>
<dbReference type="Proteomes" id="UP000001932">
    <property type="component" value="Chromosome"/>
</dbReference>
<sequence>MQLNQRAYALLEKYSDGLAQACGQTRTDRYFSLTDPKETQLRDAMLEDSTFLNLITWLDVDQIQGQVVNVGNLAAAQTQGVPDGCLSGDVAAEGEIELSSKAFAIVNAKARAAGSWRGIAPVDLMWYAKAGEEELKVEAFGCKLIVSDVLDVDPKGGSVMTHKIKFLVTSPDFVRLGGVPYLESALTQKLTG</sequence>
<keyword evidence="3" id="KW-1185">Reference proteome</keyword>
<accession>Q2NWF5</accession>
<evidence type="ECO:0000313" key="1">
    <source>
        <dbReference type="EMBL" id="BAE73520.1"/>
    </source>
</evidence>
<name>Q2NWF5_SODGM</name>